<proteinExistence type="predicted"/>
<protein>
    <submittedName>
        <fullName evidence="2">Uncharacterized protein</fullName>
    </submittedName>
</protein>
<accession>A0AAQ3S4J8</accession>
<gene>
    <name evidence="2" type="ORF">V8G54_013137</name>
</gene>
<keyword evidence="3" id="KW-1185">Reference proteome</keyword>
<dbReference type="EMBL" id="CP144697">
    <property type="protein sequence ID" value="WVZ15571.1"/>
    <property type="molecule type" value="Genomic_DNA"/>
</dbReference>
<name>A0AAQ3S4J8_VIGMU</name>
<evidence type="ECO:0000256" key="1">
    <source>
        <dbReference type="SAM" id="MobiDB-lite"/>
    </source>
</evidence>
<feature type="region of interest" description="Disordered" evidence="1">
    <location>
        <begin position="160"/>
        <end position="180"/>
    </location>
</feature>
<organism evidence="2 3">
    <name type="scientific">Vigna mungo</name>
    <name type="common">Black gram</name>
    <name type="synonym">Phaseolus mungo</name>
    <dbReference type="NCBI Taxonomy" id="3915"/>
    <lineage>
        <taxon>Eukaryota</taxon>
        <taxon>Viridiplantae</taxon>
        <taxon>Streptophyta</taxon>
        <taxon>Embryophyta</taxon>
        <taxon>Tracheophyta</taxon>
        <taxon>Spermatophyta</taxon>
        <taxon>Magnoliopsida</taxon>
        <taxon>eudicotyledons</taxon>
        <taxon>Gunneridae</taxon>
        <taxon>Pentapetalae</taxon>
        <taxon>rosids</taxon>
        <taxon>fabids</taxon>
        <taxon>Fabales</taxon>
        <taxon>Fabaceae</taxon>
        <taxon>Papilionoideae</taxon>
        <taxon>50 kb inversion clade</taxon>
        <taxon>NPAAA clade</taxon>
        <taxon>indigoferoid/millettioid clade</taxon>
        <taxon>Phaseoleae</taxon>
        <taxon>Vigna</taxon>
    </lineage>
</organism>
<reference evidence="2 3" key="1">
    <citation type="journal article" date="2023" name="Life. Sci Alliance">
        <title>Evolutionary insights into 3D genome organization and epigenetic landscape of Vigna mungo.</title>
        <authorList>
            <person name="Junaid A."/>
            <person name="Singh B."/>
            <person name="Bhatia S."/>
        </authorList>
    </citation>
    <scope>NUCLEOTIDE SEQUENCE [LARGE SCALE GENOMIC DNA]</scope>
    <source>
        <strain evidence="2">Urdbean</strain>
    </source>
</reference>
<sequence length="180" mass="20117">MLNKSVEKQLQHWLTGDLDRAGDIFSVPEPNIDLSTNALKPSESLSTLKQLKENKGFLQSCTETSSSSGNKLPSRFSGSHITDLVSPPVLKKVRNKVLHEKYVNQLRCRESRRRAASAKIIGEGRSIKRKDAVKAAKVAMVSEARDAINKFQPWQVNVMEKGCGSDEDNDDDIQYEDESQ</sequence>
<evidence type="ECO:0000313" key="2">
    <source>
        <dbReference type="EMBL" id="WVZ15571.1"/>
    </source>
</evidence>
<dbReference type="AlphaFoldDB" id="A0AAQ3S4J8"/>
<evidence type="ECO:0000313" key="3">
    <source>
        <dbReference type="Proteomes" id="UP001374535"/>
    </source>
</evidence>
<feature type="compositionally biased region" description="Acidic residues" evidence="1">
    <location>
        <begin position="165"/>
        <end position="180"/>
    </location>
</feature>
<dbReference type="Proteomes" id="UP001374535">
    <property type="component" value="Chromosome 4"/>
</dbReference>